<keyword evidence="14 20" id="KW-0472">Membrane</keyword>
<dbReference type="InterPro" id="IPR010255">
    <property type="entry name" value="Haem_peroxidase_sf"/>
</dbReference>
<dbReference type="GO" id="GO:0016174">
    <property type="term" value="F:NAD(P)H oxidase H2O2-forming activity"/>
    <property type="evidence" value="ECO:0007669"/>
    <property type="project" value="UniProtKB-EC"/>
</dbReference>
<keyword evidence="10" id="KW-0106">Calcium</keyword>
<comment type="subcellular location">
    <subcellularLocation>
        <location evidence="1">Apical cell membrane</location>
        <topology evidence="1">Multi-pass membrane protein</topology>
    </subcellularLocation>
</comment>
<keyword evidence="19" id="KW-0408">Iron</keyword>
<evidence type="ECO:0000313" key="24">
    <source>
        <dbReference type="EMBL" id="OWF54042.1"/>
    </source>
</evidence>
<dbReference type="InterPro" id="IPR019791">
    <property type="entry name" value="Haem_peroxidase_animal"/>
</dbReference>
<keyword evidence="25" id="KW-1185">Reference proteome</keyword>
<dbReference type="InterPro" id="IPR017938">
    <property type="entry name" value="Riboflavin_synthase-like_b-brl"/>
</dbReference>
<evidence type="ECO:0000256" key="13">
    <source>
        <dbReference type="ARBA" id="ARBA00023002"/>
    </source>
</evidence>
<keyword evidence="21" id="KW-0732">Signal</keyword>
<dbReference type="Gene3D" id="3.40.50.80">
    <property type="entry name" value="Nucleotide-binding domain of ferredoxin-NADP reductase (FNR) module"/>
    <property type="match status" value="1"/>
</dbReference>
<keyword evidence="8" id="KW-0677">Repeat</keyword>
<feature type="transmembrane region" description="Helical" evidence="20">
    <location>
        <begin position="1288"/>
        <end position="1305"/>
    </location>
</feature>
<evidence type="ECO:0000259" key="22">
    <source>
        <dbReference type="PROSITE" id="PS50222"/>
    </source>
</evidence>
<evidence type="ECO:0000256" key="10">
    <source>
        <dbReference type="ARBA" id="ARBA00022837"/>
    </source>
</evidence>
<protein>
    <recommendedName>
        <fullName evidence="3">NAD(P)H oxidase (H2O2-forming)</fullName>
        <ecNumber evidence="3">1.6.3.1</ecNumber>
    </recommendedName>
</protein>
<dbReference type="InterPro" id="IPR017927">
    <property type="entry name" value="FAD-bd_FR_type"/>
</dbReference>
<keyword evidence="5" id="KW-0285">Flavoprotein</keyword>
<evidence type="ECO:0000256" key="18">
    <source>
        <dbReference type="ARBA" id="ARBA00048762"/>
    </source>
</evidence>
<dbReference type="EC" id="1.6.3.1" evidence="3"/>
<comment type="catalytic activity">
    <reaction evidence="17">
        <text>NADH + O2 + H(+) = H2O2 + NAD(+)</text>
        <dbReference type="Rhea" id="RHEA:11264"/>
        <dbReference type="ChEBI" id="CHEBI:15378"/>
        <dbReference type="ChEBI" id="CHEBI:15379"/>
        <dbReference type="ChEBI" id="CHEBI:16240"/>
        <dbReference type="ChEBI" id="CHEBI:57540"/>
        <dbReference type="ChEBI" id="CHEBI:57945"/>
        <dbReference type="EC" id="1.6.3.1"/>
    </reaction>
</comment>
<evidence type="ECO:0000256" key="19">
    <source>
        <dbReference type="PIRSR" id="PIRSR619791-2"/>
    </source>
</evidence>
<accession>A0A210QZA7</accession>
<dbReference type="OrthoDB" id="6019201at2759"/>
<dbReference type="SMART" id="SM00054">
    <property type="entry name" value="EFh"/>
    <property type="match status" value="2"/>
</dbReference>
<dbReference type="Pfam" id="PF08030">
    <property type="entry name" value="NAD_binding_6"/>
    <property type="match status" value="1"/>
</dbReference>
<evidence type="ECO:0000256" key="17">
    <source>
        <dbReference type="ARBA" id="ARBA00047455"/>
    </source>
</evidence>
<feature type="domain" description="FAD-binding FR-type" evidence="23">
    <location>
        <begin position="1309"/>
        <end position="1416"/>
    </location>
</feature>
<dbReference type="STRING" id="6573.A0A210QZA7"/>
<dbReference type="Pfam" id="PF08022">
    <property type="entry name" value="FAD_binding_8"/>
    <property type="match status" value="1"/>
</dbReference>
<keyword evidence="4" id="KW-0575">Peroxidase</keyword>
<dbReference type="SFLD" id="SFLDS00052">
    <property type="entry name" value="Ferric_Reductase_Domain"/>
    <property type="match status" value="1"/>
</dbReference>
<dbReference type="GO" id="GO:0042744">
    <property type="term" value="P:hydrogen peroxide catabolic process"/>
    <property type="evidence" value="ECO:0007669"/>
    <property type="project" value="UniProtKB-KW"/>
</dbReference>
<evidence type="ECO:0000256" key="16">
    <source>
        <dbReference type="ARBA" id="ARBA00023324"/>
    </source>
</evidence>
<dbReference type="EMBL" id="NEDP02001165">
    <property type="protein sequence ID" value="OWF54042.1"/>
    <property type="molecule type" value="Genomic_DNA"/>
</dbReference>
<dbReference type="InterPro" id="IPR018247">
    <property type="entry name" value="EF_Hand_1_Ca_BS"/>
</dbReference>
<organism evidence="24 25">
    <name type="scientific">Mizuhopecten yessoensis</name>
    <name type="common">Japanese scallop</name>
    <name type="synonym">Patinopecten yessoensis</name>
    <dbReference type="NCBI Taxonomy" id="6573"/>
    <lineage>
        <taxon>Eukaryota</taxon>
        <taxon>Metazoa</taxon>
        <taxon>Spiralia</taxon>
        <taxon>Lophotrochozoa</taxon>
        <taxon>Mollusca</taxon>
        <taxon>Bivalvia</taxon>
        <taxon>Autobranchia</taxon>
        <taxon>Pteriomorphia</taxon>
        <taxon>Pectinida</taxon>
        <taxon>Pectinoidea</taxon>
        <taxon>Pectinidae</taxon>
        <taxon>Mizuhopecten</taxon>
    </lineage>
</organism>
<dbReference type="Gene3D" id="1.10.640.10">
    <property type="entry name" value="Haem peroxidase domain superfamily, animal type"/>
    <property type="match status" value="1"/>
</dbReference>
<evidence type="ECO:0000256" key="15">
    <source>
        <dbReference type="ARBA" id="ARBA00023180"/>
    </source>
</evidence>
<evidence type="ECO:0000256" key="12">
    <source>
        <dbReference type="ARBA" id="ARBA00022989"/>
    </source>
</evidence>
<dbReference type="InterPro" id="IPR002048">
    <property type="entry name" value="EF_hand_dom"/>
</dbReference>
<evidence type="ECO:0000256" key="4">
    <source>
        <dbReference type="ARBA" id="ARBA00022559"/>
    </source>
</evidence>
<comment type="similarity">
    <text evidence="2">In the N-terminal section; belongs to the peroxidase family.</text>
</comment>
<dbReference type="GO" id="GO:0042303">
    <property type="term" value="P:molting cycle"/>
    <property type="evidence" value="ECO:0007669"/>
    <property type="project" value="UniProtKB-ARBA"/>
</dbReference>
<gene>
    <name evidence="24" type="ORF">KP79_PYT15278</name>
</gene>
<keyword evidence="13" id="KW-0560">Oxidoreductase</keyword>
<evidence type="ECO:0000256" key="20">
    <source>
        <dbReference type="SAM" id="Phobius"/>
    </source>
</evidence>
<keyword evidence="6 20" id="KW-0812">Transmembrane</keyword>
<dbReference type="GO" id="GO:0043020">
    <property type="term" value="C:NADPH oxidase complex"/>
    <property type="evidence" value="ECO:0007669"/>
    <property type="project" value="TreeGrafter"/>
</dbReference>
<dbReference type="GO" id="GO:0016175">
    <property type="term" value="F:superoxide-generating NAD(P)H oxidase activity"/>
    <property type="evidence" value="ECO:0007669"/>
    <property type="project" value="UniProtKB-ARBA"/>
</dbReference>
<evidence type="ECO:0000256" key="9">
    <source>
        <dbReference type="ARBA" id="ARBA00022827"/>
    </source>
</evidence>
<dbReference type="Gene3D" id="1.10.238.10">
    <property type="entry name" value="EF-hand"/>
    <property type="match status" value="1"/>
</dbReference>
<dbReference type="Gene3D" id="2.40.30.10">
    <property type="entry name" value="Translation factors"/>
    <property type="match status" value="1"/>
</dbReference>
<evidence type="ECO:0000256" key="2">
    <source>
        <dbReference type="ARBA" id="ARBA00005644"/>
    </source>
</evidence>
<keyword evidence="15" id="KW-0325">Glycoprotein</keyword>
<dbReference type="GO" id="GO:0009886">
    <property type="term" value="P:post-embryonic animal morphogenesis"/>
    <property type="evidence" value="ECO:0007669"/>
    <property type="project" value="UniProtKB-ARBA"/>
</dbReference>
<dbReference type="SFLD" id="SFLDG01169">
    <property type="entry name" value="NADPH_oxidase_subgroup_(NOX)"/>
    <property type="match status" value="1"/>
</dbReference>
<dbReference type="FunFam" id="2.40.30.10:FF:000059">
    <property type="entry name" value="dual oxidase isoform X1"/>
    <property type="match status" value="1"/>
</dbReference>
<sequence>MMYVEAAGCLLLIAVFVSAQEETEPELAPLDGWYNNLLHPDWGAVDTILLRKSPTAYADGVYHMAGPTRPNPFEISKVAHRGIMGLGSERGRTALMTYYGQQVVEEMLDVQRPGCPREYENIVVPDNDPLYTPGIQMPFTRSRFDARTGQSPSNPRQQLNEITPYLDGQLMYGPAKAWTDAIRAFEGGRLKALDGKYTPIKESFPAINDIRLPFANPPNPREQTREERLQPVARFWRLGNPRGFENPFLLSFGVMWFRLHNFWADMISQEHPDYTDEALFTEARKWVVAMHQKITVYDWLPRWLEILDNGSIYNISDTVSTPERPTCPYKGYNPNIHPGITHEFQSSAMRYGHTLVTPGLWRRGTPQGPVNQLRGDDALDNCNWTRTSLKVPGQVGDQVHAFRLCNSYWNSQESVVEDVDSLFRGMASTLGEREDHIMVADLAGDVFGPLEFSRRDLAALNIQRGRDHGLPDYQAVREAFDLPRLKSWEDINPTFPANVPASTVEAIAKLQQLYIDKGLNGTTPEDVDLFTGGLMETTFDGPGPLFRAILVDQFCRVRDGDRFWYENLDNGLFSQADIDRINSFTIFDIIKNVTNVDENQIQTDPFIHKTNDICPQPQQLNISTTINLNGQSSLILEDCTGFQTYDYFFNSEYSFALTFLAVGLCIPATVGIMILLAKRRIKSMTLRKKKVAKKFKGTEPNVFDVLEWVGHKEGERNIKVRFDSQRRKIHVSDRRGKPLRMIDLRQRGEHQIRPIYVWLEDDHSLSMCSVRAEGEIDLILQFADMEDMAEFVQKLETFLNSINVEMNQTRMRHDIIINNAQTKDKRQKLLDQFFRIVSLQAFKGTAEEMAMEPLDQDTAKQLADIKLTRTEFAEAFGLKPTSMFVRNMFLLVDSDKSGFVNFREFLDFFVVLSSQDSDSKVQLIFNMYDIGQKGVLSKSDFSKMIMSLLDLSDSSLDKSKVTDLISSMYRVANVREGSEMTFTDFKKIFEDEEYAKTLANATLDLDGMSHEVQTHDPRKKHDSTLQSRSKTLMRNYDKGGKSKGLSNRKRGTSVRVTTTKIIFPKTKTGQLWFQFTSWVATYQLVIFWTVLYTLTLVGIFAERAFYYSVEREHAGLRRIAGYGVTITRGAASAMMFTYCPLLITMSRNLITFFRETSLHRFFPWDSMHFLHKYIAFWALFFTMVHVVGHSINLYHISTQSSGDLNCIFREYFRAQDVLASFHYWAYTTITGLTGIILTLIVIIMYVFAMPYARRYVFNAFWTTHKFYVLLYIFNIMHGSGRLVQPPLFWLYFLPCLFIFILDKMISVSRNKIQIAVVSADLLPSDVTALVFKRPASFEYKSGQWVRIASLDLGKSEYHPFTLTSAPHEEHLSLHIRAVGPWTTNIRELYDPDRLEYKKYKLPKLFLDGPYGEGHQDWYRFPVAILVGGGIGVTPFASILKDIVHKSKIDDFRFPCKKVYFLWVTRTQKQFEWMTDIIREVENNDLKSFVDVHIFITQFKEKFDFRTTMLYICERHFQKVAGKSLFTGLSATTHFGRPQFQDILRSIGTEHPKVNRVGVFSCGPPPMTNTLDKTCSDLNKIQGTIFKHHFENF</sequence>
<keyword evidence="7 19" id="KW-0479">Metal-binding</keyword>
<feature type="transmembrane region" description="Helical" evidence="20">
    <location>
        <begin position="653"/>
        <end position="677"/>
    </location>
</feature>
<evidence type="ECO:0000256" key="11">
    <source>
        <dbReference type="ARBA" id="ARBA00022857"/>
    </source>
</evidence>
<dbReference type="InterPro" id="IPR013121">
    <property type="entry name" value="Fe_red_NAD-bd_6"/>
</dbReference>
<evidence type="ECO:0000313" key="25">
    <source>
        <dbReference type="Proteomes" id="UP000242188"/>
    </source>
</evidence>
<feature type="transmembrane region" description="Helical" evidence="20">
    <location>
        <begin position="1174"/>
        <end position="1194"/>
    </location>
</feature>
<evidence type="ECO:0000256" key="21">
    <source>
        <dbReference type="SAM" id="SignalP"/>
    </source>
</evidence>
<dbReference type="CDD" id="cd00051">
    <property type="entry name" value="EFh"/>
    <property type="match status" value="1"/>
</dbReference>
<feature type="domain" description="EF-hand" evidence="22">
    <location>
        <begin position="916"/>
        <end position="951"/>
    </location>
</feature>
<comment type="catalytic activity">
    <reaction evidence="18">
        <text>NADPH + O2 + H(+) = H2O2 + NADP(+)</text>
        <dbReference type="Rhea" id="RHEA:11260"/>
        <dbReference type="ChEBI" id="CHEBI:15378"/>
        <dbReference type="ChEBI" id="CHEBI:15379"/>
        <dbReference type="ChEBI" id="CHEBI:16240"/>
        <dbReference type="ChEBI" id="CHEBI:57783"/>
        <dbReference type="ChEBI" id="CHEBI:58349"/>
        <dbReference type="EC" id="1.6.3.1"/>
    </reaction>
</comment>
<dbReference type="InterPro" id="IPR013130">
    <property type="entry name" value="Fe3_Rdtase_TM_dom"/>
</dbReference>
<dbReference type="PROSITE" id="PS50222">
    <property type="entry name" value="EF_HAND_2"/>
    <property type="match status" value="2"/>
</dbReference>
<dbReference type="InterPro" id="IPR037120">
    <property type="entry name" value="Haem_peroxidase_sf_animal"/>
</dbReference>
<dbReference type="GO" id="GO:0006979">
    <property type="term" value="P:response to oxidative stress"/>
    <property type="evidence" value="ECO:0007669"/>
    <property type="project" value="InterPro"/>
</dbReference>
<dbReference type="PANTHER" id="PTHR11972">
    <property type="entry name" value="NADPH OXIDASE"/>
    <property type="match status" value="1"/>
</dbReference>
<keyword evidence="11" id="KW-0521">NADP</keyword>
<dbReference type="PANTHER" id="PTHR11972:SF208">
    <property type="entry name" value="DUAL OXIDASE-LIKE PROTEIN"/>
    <property type="match status" value="1"/>
</dbReference>
<dbReference type="InterPro" id="IPR011992">
    <property type="entry name" value="EF-hand-dom_pair"/>
</dbReference>
<dbReference type="SUPFAM" id="SSF47473">
    <property type="entry name" value="EF-hand"/>
    <property type="match status" value="1"/>
</dbReference>
<evidence type="ECO:0000256" key="5">
    <source>
        <dbReference type="ARBA" id="ARBA00022630"/>
    </source>
</evidence>
<feature type="binding site" description="axial binding residue" evidence="19">
    <location>
        <position position="353"/>
    </location>
    <ligand>
        <name>heme b</name>
        <dbReference type="ChEBI" id="CHEBI:60344"/>
    </ligand>
    <ligandPart>
        <name>Fe</name>
        <dbReference type="ChEBI" id="CHEBI:18248"/>
    </ligandPart>
</feature>
<name>A0A210QZA7_MIZYE</name>
<feature type="transmembrane region" description="Helical" evidence="20">
    <location>
        <begin position="1223"/>
        <end position="1248"/>
    </location>
</feature>
<evidence type="ECO:0000256" key="1">
    <source>
        <dbReference type="ARBA" id="ARBA00004424"/>
    </source>
</evidence>
<keyword evidence="19" id="KW-0349">Heme</keyword>
<dbReference type="InterPro" id="IPR050369">
    <property type="entry name" value="RBOH/FRE"/>
</dbReference>
<dbReference type="InterPro" id="IPR013112">
    <property type="entry name" value="FAD-bd_8"/>
</dbReference>
<dbReference type="SUPFAM" id="SSF52343">
    <property type="entry name" value="Ferredoxin reductase-like, C-terminal NADP-linked domain"/>
    <property type="match status" value="1"/>
</dbReference>
<keyword evidence="12 20" id="KW-1133">Transmembrane helix</keyword>
<dbReference type="InterPro" id="IPR039261">
    <property type="entry name" value="FNR_nucleotide-bd"/>
</dbReference>
<proteinExistence type="inferred from homology"/>
<keyword evidence="16" id="KW-0376">Hydrogen peroxide</keyword>
<dbReference type="PROSITE" id="PS00018">
    <property type="entry name" value="EF_HAND_1"/>
    <property type="match status" value="1"/>
</dbReference>
<evidence type="ECO:0000256" key="7">
    <source>
        <dbReference type="ARBA" id="ARBA00022723"/>
    </source>
</evidence>
<dbReference type="GO" id="GO:0042742">
    <property type="term" value="P:defense response to bacterium"/>
    <property type="evidence" value="ECO:0007669"/>
    <property type="project" value="UniProtKB-ARBA"/>
</dbReference>
<dbReference type="PROSITE" id="PS51384">
    <property type="entry name" value="FAD_FR"/>
    <property type="match status" value="1"/>
</dbReference>
<evidence type="ECO:0000256" key="8">
    <source>
        <dbReference type="ARBA" id="ARBA00022737"/>
    </source>
</evidence>
<comment type="caution">
    <text evidence="24">The sequence shown here is derived from an EMBL/GenBank/DDBJ whole genome shotgun (WGS) entry which is preliminary data.</text>
</comment>
<dbReference type="GO" id="GO:0005509">
    <property type="term" value="F:calcium ion binding"/>
    <property type="evidence" value="ECO:0007669"/>
    <property type="project" value="InterPro"/>
</dbReference>
<evidence type="ECO:0000256" key="6">
    <source>
        <dbReference type="ARBA" id="ARBA00022692"/>
    </source>
</evidence>
<reference evidence="24 25" key="1">
    <citation type="journal article" date="2017" name="Nat. Ecol. Evol.">
        <title>Scallop genome provides insights into evolution of bilaterian karyotype and development.</title>
        <authorList>
            <person name="Wang S."/>
            <person name="Zhang J."/>
            <person name="Jiao W."/>
            <person name="Li J."/>
            <person name="Xun X."/>
            <person name="Sun Y."/>
            <person name="Guo X."/>
            <person name="Huan P."/>
            <person name="Dong B."/>
            <person name="Zhang L."/>
            <person name="Hu X."/>
            <person name="Sun X."/>
            <person name="Wang J."/>
            <person name="Zhao C."/>
            <person name="Wang Y."/>
            <person name="Wang D."/>
            <person name="Huang X."/>
            <person name="Wang R."/>
            <person name="Lv J."/>
            <person name="Li Y."/>
            <person name="Zhang Z."/>
            <person name="Liu B."/>
            <person name="Lu W."/>
            <person name="Hui Y."/>
            <person name="Liang J."/>
            <person name="Zhou Z."/>
            <person name="Hou R."/>
            <person name="Li X."/>
            <person name="Liu Y."/>
            <person name="Li H."/>
            <person name="Ning X."/>
            <person name="Lin Y."/>
            <person name="Zhao L."/>
            <person name="Xing Q."/>
            <person name="Dou J."/>
            <person name="Li Y."/>
            <person name="Mao J."/>
            <person name="Guo H."/>
            <person name="Dou H."/>
            <person name="Li T."/>
            <person name="Mu C."/>
            <person name="Jiang W."/>
            <person name="Fu Q."/>
            <person name="Fu X."/>
            <person name="Miao Y."/>
            <person name="Liu J."/>
            <person name="Yu Q."/>
            <person name="Li R."/>
            <person name="Liao H."/>
            <person name="Li X."/>
            <person name="Kong Y."/>
            <person name="Jiang Z."/>
            <person name="Chourrout D."/>
            <person name="Li R."/>
            <person name="Bao Z."/>
        </authorList>
    </citation>
    <scope>NUCLEOTIDE SEQUENCE [LARGE SCALE GENOMIC DNA]</scope>
    <source>
        <strain evidence="24 25">PY_sf001</strain>
    </source>
</reference>
<dbReference type="SUPFAM" id="SSF48113">
    <property type="entry name" value="Heme-dependent peroxidases"/>
    <property type="match status" value="1"/>
</dbReference>
<dbReference type="FunFam" id="3.40.50.80:FF:000020">
    <property type="entry name" value="Dual oxidase 1"/>
    <property type="match status" value="1"/>
</dbReference>
<dbReference type="CDD" id="cd06186">
    <property type="entry name" value="NOX_Duox_like_FAD_NADP"/>
    <property type="match status" value="1"/>
</dbReference>
<feature type="chain" id="PRO_5012058134" description="NAD(P)H oxidase (H2O2-forming)" evidence="21">
    <location>
        <begin position="20"/>
        <end position="1592"/>
    </location>
</feature>
<dbReference type="PROSITE" id="PS50292">
    <property type="entry name" value="PEROXIDASE_3"/>
    <property type="match status" value="1"/>
</dbReference>
<evidence type="ECO:0000256" key="14">
    <source>
        <dbReference type="ARBA" id="ARBA00023136"/>
    </source>
</evidence>
<evidence type="ECO:0000256" key="3">
    <source>
        <dbReference type="ARBA" id="ARBA00012698"/>
    </source>
</evidence>
<dbReference type="GO" id="GO:0042554">
    <property type="term" value="P:superoxide anion generation"/>
    <property type="evidence" value="ECO:0007669"/>
    <property type="project" value="TreeGrafter"/>
</dbReference>
<dbReference type="Pfam" id="PF03098">
    <property type="entry name" value="An_peroxidase"/>
    <property type="match status" value="1"/>
</dbReference>
<feature type="transmembrane region" description="Helical" evidence="20">
    <location>
        <begin position="1075"/>
        <end position="1101"/>
    </location>
</feature>
<dbReference type="Proteomes" id="UP000242188">
    <property type="component" value="Unassembled WGS sequence"/>
</dbReference>
<dbReference type="Pfam" id="PF01794">
    <property type="entry name" value="Ferric_reduct"/>
    <property type="match status" value="1"/>
</dbReference>
<dbReference type="GO" id="GO:0004601">
    <property type="term" value="F:peroxidase activity"/>
    <property type="evidence" value="ECO:0007669"/>
    <property type="project" value="UniProtKB-KW"/>
</dbReference>
<keyword evidence="9" id="KW-0274">FAD</keyword>
<dbReference type="SUPFAM" id="SSF63380">
    <property type="entry name" value="Riboflavin synthase domain-like"/>
    <property type="match status" value="1"/>
</dbReference>
<feature type="domain" description="EF-hand" evidence="22">
    <location>
        <begin position="880"/>
        <end position="915"/>
    </location>
</feature>
<feature type="transmembrane region" description="Helical" evidence="20">
    <location>
        <begin position="1255"/>
        <end position="1276"/>
    </location>
</feature>
<evidence type="ECO:0000259" key="23">
    <source>
        <dbReference type="PROSITE" id="PS51384"/>
    </source>
</evidence>
<dbReference type="SFLD" id="SFLDG01168">
    <property type="entry name" value="Ferric_reductase_subgroup_(FRE"/>
    <property type="match status" value="1"/>
</dbReference>
<feature type="signal peptide" evidence="21">
    <location>
        <begin position="1"/>
        <end position="19"/>
    </location>
</feature>
<dbReference type="GO" id="GO:0020037">
    <property type="term" value="F:heme binding"/>
    <property type="evidence" value="ECO:0007669"/>
    <property type="project" value="InterPro"/>
</dbReference>
<dbReference type="GO" id="GO:0016324">
    <property type="term" value="C:apical plasma membrane"/>
    <property type="evidence" value="ECO:0007669"/>
    <property type="project" value="UniProtKB-SubCell"/>
</dbReference>